<dbReference type="EMBL" id="JABWUV010000017">
    <property type="protein sequence ID" value="KAF6296065.1"/>
    <property type="molecule type" value="Genomic_DNA"/>
</dbReference>
<name>A0A7J7T6C4_MYOMY</name>
<proteinExistence type="predicted"/>
<protein>
    <submittedName>
        <fullName evidence="2">Uncharacterized protein</fullName>
    </submittedName>
</protein>
<comment type="caution">
    <text evidence="2">The sequence shown here is derived from an EMBL/GenBank/DDBJ whole genome shotgun (WGS) entry which is preliminary data.</text>
</comment>
<keyword evidence="3" id="KW-1185">Reference proteome</keyword>
<reference evidence="2 3" key="1">
    <citation type="journal article" date="2020" name="Nature">
        <title>Six reference-quality genomes reveal evolution of bat adaptations.</title>
        <authorList>
            <person name="Jebb D."/>
            <person name="Huang Z."/>
            <person name="Pippel M."/>
            <person name="Hughes G.M."/>
            <person name="Lavrichenko K."/>
            <person name="Devanna P."/>
            <person name="Winkler S."/>
            <person name="Jermiin L.S."/>
            <person name="Skirmuntt E.C."/>
            <person name="Katzourakis A."/>
            <person name="Burkitt-Gray L."/>
            <person name="Ray D.A."/>
            <person name="Sullivan K.A.M."/>
            <person name="Roscito J.G."/>
            <person name="Kirilenko B.M."/>
            <person name="Davalos L.M."/>
            <person name="Corthals A.P."/>
            <person name="Power M.L."/>
            <person name="Jones G."/>
            <person name="Ransome R.D."/>
            <person name="Dechmann D.K.N."/>
            <person name="Locatelli A.G."/>
            <person name="Puechmaille S.J."/>
            <person name="Fedrigo O."/>
            <person name="Jarvis E.D."/>
            <person name="Hiller M."/>
            <person name="Vernes S.C."/>
            <person name="Myers E.W."/>
            <person name="Teeling E.C."/>
        </authorList>
    </citation>
    <scope>NUCLEOTIDE SEQUENCE [LARGE SCALE GENOMIC DNA]</scope>
    <source>
        <strain evidence="2">MMyoMyo1</strain>
        <tissue evidence="2">Flight muscle</tissue>
    </source>
</reference>
<feature type="region of interest" description="Disordered" evidence="1">
    <location>
        <begin position="1"/>
        <end position="20"/>
    </location>
</feature>
<sequence>MRGHGGVAQRRTGAGDSARKAENAVLWVSLTPDEQHPQQEPRMCPGAWALLGASLAVLSKWAALLPGWLRYVCFVLVPWASRNGIPDVCCRLRTEVDVVFTLCLPDSTSPCSFAWHGRYVC</sequence>
<dbReference type="AlphaFoldDB" id="A0A7J7T6C4"/>
<evidence type="ECO:0000256" key="1">
    <source>
        <dbReference type="SAM" id="MobiDB-lite"/>
    </source>
</evidence>
<dbReference type="Proteomes" id="UP000527355">
    <property type="component" value="Unassembled WGS sequence"/>
</dbReference>
<evidence type="ECO:0000313" key="2">
    <source>
        <dbReference type="EMBL" id="KAF6296065.1"/>
    </source>
</evidence>
<accession>A0A7J7T6C4</accession>
<evidence type="ECO:0000313" key="3">
    <source>
        <dbReference type="Proteomes" id="UP000527355"/>
    </source>
</evidence>
<organism evidence="2 3">
    <name type="scientific">Myotis myotis</name>
    <name type="common">Greater mouse-eared bat</name>
    <name type="synonym">Vespertilio myotis</name>
    <dbReference type="NCBI Taxonomy" id="51298"/>
    <lineage>
        <taxon>Eukaryota</taxon>
        <taxon>Metazoa</taxon>
        <taxon>Chordata</taxon>
        <taxon>Craniata</taxon>
        <taxon>Vertebrata</taxon>
        <taxon>Euteleostomi</taxon>
        <taxon>Mammalia</taxon>
        <taxon>Eutheria</taxon>
        <taxon>Laurasiatheria</taxon>
        <taxon>Chiroptera</taxon>
        <taxon>Yangochiroptera</taxon>
        <taxon>Vespertilionidae</taxon>
        <taxon>Myotis</taxon>
    </lineage>
</organism>
<gene>
    <name evidence="2" type="ORF">mMyoMyo1_009187</name>
</gene>